<feature type="region of interest" description="Disordered" evidence="15">
    <location>
        <begin position="1"/>
        <end position="57"/>
    </location>
</feature>
<dbReference type="FunFam" id="3.40.50.300:FF:000077">
    <property type="entry name" value="Probable DNA repair helicase RAD25"/>
    <property type="match status" value="1"/>
</dbReference>
<dbReference type="InterPro" id="IPR006935">
    <property type="entry name" value="Helicase/UvrB_N"/>
</dbReference>
<dbReference type="AlphaFoldDB" id="A0AA40CR38"/>
<comment type="catalytic activity">
    <reaction evidence="12">
        <text>Couples ATP hydrolysis with the unwinding of duplex DNA by translocating in the 3'-5' direction.</text>
        <dbReference type="EC" id="5.6.2.4"/>
    </reaction>
</comment>
<comment type="caution">
    <text evidence="18">The sequence shown here is derived from an EMBL/GenBank/DDBJ whole genome shotgun (WGS) entry which is preliminary data.</text>
</comment>
<evidence type="ECO:0000259" key="16">
    <source>
        <dbReference type="PROSITE" id="PS51192"/>
    </source>
</evidence>
<evidence type="ECO:0000259" key="17">
    <source>
        <dbReference type="PROSITE" id="PS51194"/>
    </source>
</evidence>
<dbReference type="CDD" id="cd18789">
    <property type="entry name" value="SF2_C_XPB"/>
    <property type="match status" value="1"/>
</dbReference>
<proteinExistence type="inferred from homology"/>
<evidence type="ECO:0000256" key="12">
    <source>
        <dbReference type="ARBA" id="ARBA00034617"/>
    </source>
</evidence>
<protein>
    <recommendedName>
        <fullName evidence="13">DNA 3'-5' helicase</fullName>
        <ecNumber evidence="13">5.6.2.4</ecNumber>
    </recommendedName>
</protein>
<dbReference type="GO" id="GO:0006289">
    <property type="term" value="P:nucleotide-excision repair"/>
    <property type="evidence" value="ECO:0007669"/>
    <property type="project" value="InterPro"/>
</dbReference>
<keyword evidence="11" id="KW-0539">Nucleus</keyword>
<accession>A0AA40CR38</accession>
<evidence type="ECO:0000256" key="14">
    <source>
        <dbReference type="ARBA" id="ARBA00048988"/>
    </source>
</evidence>
<dbReference type="Pfam" id="PF16203">
    <property type="entry name" value="ERCC3_RAD25_C"/>
    <property type="match status" value="1"/>
</dbReference>
<dbReference type="InterPro" id="IPR050615">
    <property type="entry name" value="ATP-dep_DNA_Helicase"/>
</dbReference>
<keyword evidence="10" id="KW-0413">Isomerase</keyword>
<dbReference type="Pfam" id="PF04851">
    <property type="entry name" value="ResIII"/>
    <property type="match status" value="1"/>
</dbReference>
<dbReference type="InterPro" id="IPR001650">
    <property type="entry name" value="Helicase_C-like"/>
</dbReference>
<keyword evidence="3" id="KW-0547">Nucleotide-binding</keyword>
<dbReference type="NCBIfam" id="TIGR00603">
    <property type="entry name" value="rad25"/>
    <property type="match status" value="1"/>
</dbReference>
<gene>
    <name evidence="18" type="ORF">B0T16DRAFT_413355</name>
</gene>
<evidence type="ECO:0000313" key="19">
    <source>
        <dbReference type="Proteomes" id="UP001174936"/>
    </source>
</evidence>
<evidence type="ECO:0000256" key="3">
    <source>
        <dbReference type="ARBA" id="ARBA00022741"/>
    </source>
</evidence>
<keyword evidence="9" id="KW-0234">DNA repair</keyword>
<evidence type="ECO:0000256" key="15">
    <source>
        <dbReference type="SAM" id="MobiDB-lite"/>
    </source>
</evidence>
<evidence type="ECO:0000256" key="9">
    <source>
        <dbReference type="ARBA" id="ARBA00023204"/>
    </source>
</evidence>
<keyword evidence="8" id="KW-0238">DNA-binding</keyword>
<sequence length="847" mass="94730">MPPKRKAAPAAGGASKAGRTSTMSTPGPATPRSLDSSMMSEAEEDDDLNDPDVTEAQKQREQLLGMEADEFINGWDLGSSRFQNQTKEAGLDAASAYFGKRDFSNLPLKPDHMNRPLWIDPLKGTIVMERFNPLSEQATDFLITIAEPKSRPTFLHEYALTTHSLYAAVSVGLDPKDIINTLERFLKTALPPAIRVFIEQCTHSYGKVKLVLKNNKYFVESVDADMLERLLKDPQIGPLRVHSSEVTTSYAPTMGGLVIPGTKNAAGVRQAELEKANGKPAAPGDAGNEAELYATLNEEDDDDDKTAVHSFEITDSGVETVQKRCLDMGFPILEEYDFRNDDVNANLEIDLRPNTQIRPYQEKSLSKMFGNGRAKSGIIVLPCGAGKTLVGITAACTIKKGIIVLCTSSMSVVQWRQEFLKWSNVNPDDVAIFTAESKNKFSGNTGVIVTTYSMVTNNRERSHESKKMMDFLKGREWGLMLLDEVHVVPAEVFRRVISSIKSHSKLGLTATLLREDDKISHLNFLIGPKLYEANWMELSQQGHIAKVQCAEVWCPMPTEFYDEYLRASSRMKRTLYAMNPRKFQACQYLINYHEARGDKIIVFSDELYSLKQYALKLGKVYIYGGTGQAERMQVLENFQHNPDVNTLFLSKIGDTSLDLPEATVLIQISSHFGSRRQEAQRLGRILRAKRRNDEGFNAFFYSLVSKDTQEMYYSSKRQAFLVDQGYAFKVITQLANIEKTPDLAFATAKERRELLQRTLVDNEKGGEEDVETDDLFGKPGRGKKRGGFGGGGVRRTAGTLGELSGGHDMAYIEQNKAANKTLKKKAKDAQQNAFFKKLAREKERNRK</sequence>
<reference evidence="18" key="1">
    <citation type="submission" date="2023-06" db="EMBL/GenBank/DDBJ databases">
        <title>Genome-scale phylogeny and comparative genomics of the fungal order Sordariales.</title>
        <authorList>
            <consortium name="Lawrence Berkeley National Laboratory"/>
            <person name="Hensen N."/>
            <person name="Bonometti L."/>
            <person name="Westerberg I."/>
            <person name="Brannstrom I.O."/>
            <person name="Guillou S."/>
            <person name="Cros-Aarteil S."/>
            <person name="Calhoun S."/>
            <person name="Haridas S."/>
            <person name="Kuo A."/>
            <person name="Mondo S."/>
            <person name="Pangilinan J."/>
            <person name="Riley R."/>
            <person name="Labutti K."/>
            <person name="Andreopoulos B."/>
            <person name="Lipzen A."/>
            <person name="Chen C."/>
            <person name="Yanf M."/>
            <person name="Daum C."/>
            <person name="Ng V."/>
            <person name="Clum A."/>
            <person name="Steindorff A."/>
            <person name="Ohm R."/>
            <person name="Martin F."/>
            <person name="Silar P."/>
            <person name="Natvig D."/>
            <person name="Lalanne C."/>
            <person name="Gautier V."/>
            <person name="Ament-Velasquez S.L."/>
            <person name="Kruys A."/>
            <person name="Hutchinson M.I."/>
            <person name="Powell A.J."/>
            <person name="Barry K."/>
            <person name="Miller A.N."/>
            <person name="Grigoriev I.V."/>
            <person name="Debuchy R."/>
            <person name="Gladieux P."/>
            <person name="Thoren M.H."/>
            <person name="Johannesson H."/>
        </authorList>
    </citation>
    <scope>NUCLEOTIDE SEQUENCE</scope>
    <source>
        <strain evidence="18">SMH2532-1</strain>
    </source>
</reference>
<keyword evidence="6" id="KW-0347">Helicase</keyword>
<dbReference type="EC" id="5.6.2.4" evidence="13"/>
<dbReference type="InterPro" id="IPR014001">
    <property type="entry name" value="Helicase_ATP-bd"/>
</dbReference>
<keyword evidence="4" id="KW-0227">DNA damage</keyword>
<keyword evidence="5 18" id="KW-0378">Hydrolase</keyword>
<dbReference type="InterPro" id="IPR032830">
    <property type="entry name" value="XPB/Ssl2_N"/>
</dbReference>
<dbReference type="Proteomes" id="UP001174936">
    <property type="component" value="Unassembled WGS sequence"/>
</dbReference>
<dbReference type="GO" id="GO:0003677">
    <property type="term" value="F:DNA binding"/>
    <property type="evidence" value="ECO:0007669"/>
    <property type="project" value="UniProtKB-KW"/>
</dbReference>
<dbReference type="GO" id="GO:0005675">
    <property type="term" value="C:transcription factor TFIIH holo complex"/>
    <property type="evidence" value="ECO:0007669"/>
    <property type="project" value="TreeGrafter"/>
</dbReference>
<dbReference type="SMART" id="SM00487">
    <property type="entry name" value="DEXDc"/>
    <property type="match status" value="1"/>
</dbReference>
<dbReference type="GO" id="GO:0016787">
    <property type="term" value="F:hydrolase activity"/>
    <property type="evidence" value="ECO:0007669"/>
    <property type="project" value="UniProtKB-KW"/>
</dbReference>
<evidence type="ECO:0000256" key="8">
    <source>
        <dbReference type="ARBA" id="ARBA00023125"/>
    </source>
</evidence>
<dbReference type="GO" id="GO:0097550">
    <property type="term" value="C:transcription preinitiation complex"/>
    <property type="evidence" value="ECO:0007669"/>
    <property type="project" value="TreeGrafter"/>
</dbReference>
<evidence type="ECO:0000256" key="11">
    <source>
        <dbReference type="ARBA" id="ARBA00023242"/>
    </source>
</evidence>
<dbReference type="EMBL" id="JAULSV010000004">
    <property type="protein sequence ID" value="KAK0646403.1"/>
    <property type="molecule type" value="Genomic_DNA"/>
</dbReference>
<evidence type="ECO:0000256" key="2">
    <source>
        <dbReference type="ARBA" id="ARBA00006637"/>
    </source>
</evidence>
<dbReference type="GO" id="GO:0000112">
    <property type="term" value="C:nucleotide-excision repair factor 3 complex"/>
    <property type="evidence" value="ECO:0007669"/>
    <property type="project" value="TreeGrafter"/>
</dbReference>
<dbReference type="PROSITE" id="PS51192">
    <property type="entry name" value="HELICASE_ATP_BIND_1"/>
    <property type="match status" value="1"/>
</dbReference>
<feature type="compositionally biased region" description="Acidic residues" evidence="15">
    <location>
        <begin position="41"/>
        <end position="53"/>
    </location>
</feature>
<dbReference type="InterPro" id="IPR032438">
    <property type="entry name" value="ERCC3_RAD25_C"/>
</dbReference>
<name>A0AA40CR38_9PEZI</name>
<comment type="subcellular location">
    <subcellularLocation>
        <location evidence="1">Nucleus</location>
    </subcellularLocation>
</comment>
<dbReference type="FunFam" id="3.40.50.300:FF:000117">
    <property type="entry name" value="Putative DNA repair helicase rad25"/>
    <property type="match status" value="1"/>
</dbReference>
<dbReference type="InterPro" id="IPR001161">
    <property type="entry name" value="XPB/Ssl2"/>
</dbReference>
<evidence type="ECO:0000256" key="13">
    <source>
        <dbReference type="ARBA" id="ARBA00034808"/>
    </source>
</evidence>
<dbReference type="SMART" id="SM00490">
    <property type="entry name" value="HELICc"/>
    <property type="match status" value="1"/>
</dbReference>
<organism evidence="18 19">
    <name type="scientific">Cercophora newfieldiana</name>
    <dbReference type="NCBI Taxonomy" id="92897"/>
    <lineage>
        <taxon>Eukaryota</taxon>
        <taxon>Fungi</taxon>
        <taxon>Dikarya</taxon>
        <taxon>Ascomycota</taxon>
        <taxon>Pezizomycotina</taxon>
        <taxon>Sordariomycetes</taxon>
        <taxon>Sordariomycetidae</taxon>
        <taxon>Sordariales</taxon>
        <taxon>Lasiosphaeriaceae</taxon>
        <taxon>Cercophora</taxon>
    </lineage>
</organism>
<comment type="catalytic activity">
    <reaction evidence="14">
        <text>ATP + H2O = ADP + phosphate + H(+)</text>
        <dbReference type="Rhea" id="RHEA:13065"/>
        <dbReference type="ChEBI" id="CHEBI:15377"/>
        <dbReference type="ChEBI" id="CHEBI:15378"/>
        <dbReference type="ChEBI" id="CHEBI:30616"/>
        <dbReference type="ChEBI" id="CHEBI:43474"/>
        <dbReference type="ChEBI" id="CHEBI:456216"/>
        <dbReference type="EC" id="5.6.2.4"/>
    </reaction>
</comment>
<dbReference type="PRINTS" id="PR00851">
    <property type="entry name" value="XRODRMPGMNTB"/>
</dbReference>
<evidence type="ECO:0000256" key="10">
    <source>
        <dbReference type="ARBA" id="ARBA00023235"/>
    </source>
</evidence>
<dbReference type="InterPro" id="IPR027417">
    <property type="entry name" value="P-loop_NTPase"/>
</dbReference>
<evidence type="ECO:0000256" key="5">
    <source>
        <dbReference type="ARBA" id="ARBA00022801"/>
    </source>
</evidence>
<keyword evidence="19" id="KW-1185">Reference proteome</keyword>
<evidence type="ECO:0000256" key="4">
    <source>
        <dbReference type="ARBA" id="ARBA00022763"/>
    </source>
</evidence>
<dbReference type="PROSITE" id="PS51194">
    <property type="entry name" value="HELICASE_CTER"/>
    <property type="match status" value="1"/>
</dbReference>
<dbReference type="SUPFAM" id="SSF52540">
    <property type="entry name" value="P-loop containing nucleoside triphosphate hydrolases"/>
    <property type="match status" value="2"/>
</dbReference>
<comment type="similarity">
    <text evidence="2">Belongs to the helicase family. RAD25/XPB subfamily.</text>
</comment>
<feature type="domain" description="Helicase C-terminal" evidence="17">
    <location>
        <begin position="584"/>
        <end position="738"/>
    </location>
</feature>
<evidence type="ECO:0000256" key="7">
    <source>
        <dbReference type="ARBA" id="ARBA00022840"/>
    </source>
</evidence>
<dbReference type="Pfam" id="PF13625">
    <property type="entry name" value="Helicase_C_3"/>
    <property type="match status" value="1"/>
</dbReference>
<dbReference type="Gene3D" id="3.40.50.300">
    <property type="entry name" value="P-loop containing nucleotide triphosphate hydrolases"/>
    <property type="match status" value="2"/>
</dbReference>
<evidence type="ECO:0000313" key="18">
    <source>
        <dbReference type="EMBL" id="KAK0646403.1"/>
    </source>
</evidence>
<keyword evidence="7" id="KW-0067">ATP-binding</keyword>
<dbReference type="PANTHER" id="PTHR11274:SF0">
    <property type="entry name" value="GENERAL TRANSCRIPTION AND DNA REPAIR FACTOR IIH HELICASE SUBUNIT XPB"/>
    <property type="match status" value="1"/>
</dbReference>
<dbReference type="GO" id="GO:0005524">
    <property type="term" value="F:ATP binding"/>
    <property type="evidence" value="ECO:0007669"/>
    <property type="project" value="UniProtKB-KW"/>
</dbReference>
<feature type="compositionally biased region" description="Low complexity" evidence="15">
    <location>
        <begin position="8"/>
        <end position="19"/>
    </location>
</feature>
<feature type="region of interest" description="Disordered" evidence="15">
    <location>
        <begin position="766"/>
        <end position="800"/>
    </location>
</feature>
<dbReference type="GO" id="GO:0043138">
    <property type="term" value="F:3'-5' DNA helicase activity"/>
    <property type="evidence" value="ECO:0007669"/>
    <property type="project" value="UniProtKB-EC"/>
</dbReference>
<dbReference type="GO" id="GO:0006367">
    <property type="term" value="P:transcription initiation at RNA polymerase II promoter"/>
    <property type="evidence" value="ECO:0007669"/>
    <property type="project" value="InterPro"/>
</dbReference>
<dbReference type="CDD" id="cd18029">
    <property type="entry name" value="DEXHc_XPB"/>
    <property type="match status" value="1"/>
</dbReference>
<feature type="domain" description="Helicase ATP-binding" evidence="16">
    <location>
        <begin position="368"/>
        <end position="530"/>
    </location>
</feature>
<feature type="compositionally biased region" description="Polar residues" evidence="15">
    <location>
        <begin position="20"/>
        <end position="39"/>
    </location>
</feature>
<dbReference type="PANTHER" id="PTHR11274">
    <property type="entry name" value="RAD25/XP-B DNA REPAIR HELICASE"/>
    <property type="match status" value="1"/>
</dbReference>
<evidence type="ECO:0000256" key="1">
    <source>
        <dbReference type="ARBA" id="ARBA00004123"/>
    </source>
</evidence>
<evidence type="ECO:0000256" key="6">
    <source>
        <dbReference type="ARBA" id="ARBA00022806"/>
    </source>
</evidence>